<evidence type="ECO:0000259" key="1">
    <source>
        <dbReference type="Pfam" id="PF09346"/>
    </source>
</evidence>
<dbReference type="InterPro" id="IPR018958">
    <property type="entry name" value="Knr4/Smi1-like_dom"/>
</dbReference>
<proteinExistence type="predicted"/>
<dbReference type="AlphaFoldDB" id="A0A7Y9FCQ8"/>
<reference evidence="2 5" key="2">
    <citation type="submission" date="2021-01" db="EMBL/GenBank/DDBJ databases">
        <title>Whole genome shotgun sequence of Cellulomonas oligotrophica NBRC 109435.</title>
        <authorList>
            <person name="Komaki H."/>
            <person name="Tamura T."/>
        </authorList>
    </citation>
    <scope>NUCLEOTIDE SEQUENCE [LARGE SCALE GENOMIC DNA]</scope>
    <source>
        <strain evidence="2 5">NBRC 109435</strain>
    </source>
</reference>
<evidence type="ECO:0000313" key="2">
    <source>
        <dbReference type="EMBL" id="GIG31996.1"/>
    </source>
</evidence>
<dbReference type="Proteomes" id="UP000577956">
    <property type="component" value="Unassembled WGS sequence"/>
</dbReference>
<accession>A0A7Y9FCQ8</accession>
<sequence>MAPTTTRLTPLLHELEGHMDAVGAPFSSRALPGISDAQIDELLAPSGLVIPTELREWWRWHHGSRTDAVTPFAHQFGPGSWGLMTIPDALDDAAQWVSDATGDEGDWSSPSWLPFAERSSHHHRLVARLDESGPDLVCVGHWYVFDAPPVAPIAHSIADIVETWLTVLQQGSVHWDGDAWITRDYRAPIPLYAQS</sequence>
<evidence type="ECO:0000313" key="4">
    <source>
        <dbReference type="Proteomes" id="UP000577956"/>
    </source>
</evidence>
<dbReference type="Proteomes" id="UP000618382">
    <property type="component" value="Unassembled WGS sequence"/>
</dbReference>
<feature type="domain" description="Knr4/Smi1-like" evidence="1">
    <location>
        <begin position="33"/>
        <end position="160"/>
    </location>
</feature>
<protein>
    <recommendedName>
        <fullName evidence="1">Knr4/Smi1-like domain-containing protein</fullName>
    </recommendedName>
</protein>
<gene>
    <name evidence="3" type="ORF">BKA21_000475</name>
    <name evidence="2" type="ORF">Col01nite_11550</name>
</gene>
<name>A0A7Y9FCQ8_9CELL</name>
<dbReference type="Pfam" id="PF09346">
    <property type="entry name" value="SMI1_KNR4"/>
    <property type="match status" value="1"/>
</dbReference>
<comment type="caution">
    <text evidence="3">The sequence shown here is derived from an EMBL/GenBank/DDBJ whole genome shotgun (WGS) entry which is preliminary data.</text>
</comment>
<organism evidence="3 4">
    <name type="scientific">Cellulomonas oligotrophica</name>
    <dbReference type="NCBI Taxonomy" id="931536"/>
    <lineage>
        <taxon>Bacteria</taxon>
        <taxon>Bacillati</taxon>
        <taxon>Actinomycetota</taxon>
        <taxon>Actinomycetes</taxon>
        <taxon>Micrococcales</taxon>
        <taxon>Cellulomonadaceae</taxon>
        <taxon>Cellulomonas</taxon>
    </lineage>
</organism>
<dbReference type="EMBL" id="JACCBK010000001">
    <property type="protein sequence ID" value="NYD84926.1"/>
    <property type="molecule type" value="Genomic_DNA"/>
</dbReference>
<evidence type="ECO:0000313" key="3">
    <source>
        <dbReference type="EMBL" id="NYD84926.1"/>
    </source>
</evidence>
<evidence type="ECO:0000313" key="5">
    <source>
        <dbReference type="Proteomes" id="UP000618382"/>
    </source>
</evidence>
<keyword evidence="5" id="KW-1185">Reference proteome</keyword>
<reference evidence="3 4" key="1">
    <citation type="submission" date="2020-07" db="EMBL/GenBank/DDBJ databases">
        <title>Sequencing the genomes of 1000 actinobacteria strains.</title>
        <authorList>
            <person name="Klenk H.-P."/>
        </authorList>
    </citation>
    <scope>NUCLEOTIDE SEQUENCE [LARGE SCALE GENOMIC DNA]</scope>
    <source>
        <strain evidence="3 4">DSM 24482</strain>
    </source>
</reference>
<dbReference type="EMBL" id="BONN01000002">
    <property type="protein sequence ID" value="GIG31996.1"/>
    <property type="molecule type" value="Genomic_DNA"/>
</dbReference>
<dbReference type="RefSeq" id="WP_140458800.1">
    <property type="nucleotide sequence ID" value="NZ_BAABFI010000003.1"/>
</dbReference>